<proteinExistence type="inferred from homology"/>
<evidence type="ECO:0000256" key="3">
    <source>
        <dbReference type="ARBA" id="ARBA00018767"/>
    </source>
</evidence>
<keyword evidence="4" id="KW-0490">MHC I</keyword>
<accession>A0A9D3P0V2</accession>
<evidence type="ECO:0000313" key="11">
    <source>
        <dbReference type="Proteomes" id="UP000824219"/>
    </source>
</evidence>
<keyword evidence="8" id="KW-0732">Signal</keyword>
<evidence type="ECO:0000256" key="6">
    <source>
        <dbReference type="ARBA" id="ARBA00022859"/>
    </source>
</evidence>
<keyword evidence="11" id="KW-1185">Reference proteome</keyword>
<dbReference type="InterPro" id="IPR013783">
    <property type="entry name" value="Ig-like_fold"/>
</dbReference>
<dbReference type="GO" id="GO:0010038">
    <property type="term" value="P:response to metal ion"/>
    <property type="evidence" value="ECO:0007669"/>
    <property type="project" value="UniProtKB-ARBA"/>
</dbReference>
<protein>
    <recommendedName>
        <fullName evidence="3">Beta-2-microglobulin</fullName>
    </recommendedName>
</protein>
<dbReference type="FunFam" id="2.60.40.10:FF:001005">
    <property type="entry name" value="Beta-2-microglobulin"/>
    <property type="match status" value="1"/>
</dbReference>
<dbReference type="InterPro" id="IPR003597">
    <property type="entry name" value="Ig_C1-set"/>
</dbReference>
<evidence type="ECO:0000256" key="4">
    <source>
        <dbReference type="ARBA" id="ARBA00022451"/>
    </source>
</evidence>
<evidence type="ECO:0000256" key="1">
    <source>
        <dbReference type="ARBA" id="ARBA00004613"/>
    </source>
</evidence>
<dbReference type="PANTHER" id="PTHR19944">
    <property type="entry name" value="MHC CLASS II-RELATED"/>
    <property type="match status" value="1"/>
</dbReference>
<dbReference type="PANTHER" id="PTHR19944:SF62">
    <property type="entry name" value="BETA-2-MICROGLOBULIN"/>
    <property type="match status" value="1"/>
</dbReference>
<dbReference type="GO" id="GO:0042612">
    <property type="term" value="C:MHC class I protein complex"/>
    <property type="evidence" value="ECO:0007669"/>
    <property type="project" value="UniProtKB-KW"/>
</dbReference>
<comment type="similarity">
    <text evidence="2">Belongs to the beta-2-microglobulin family.</text>
</comment>
<feature type="domain" description="Ig-like" evidence="9">
    <location>
        <begin position="24"/>
        <end position="111"/>
    </location>
</feature>
<dbReference type="InterPro" id="IPR003006">
    <property type="entry name" value="Ig/MHC_CS"/>
</dbReference>
<dbReference type="AlphaFoldDB" id="A0A9D3P0V2"/>
<organism evidence="10 11">
    <name type="scientific">Hemibagrus wyckioides</name>
    <dbReference type="NCBI Taxonomy" id="337641"/>
    <lineage>
        <taxon>Eukaryota</taxon>
        <taxon>Metazoa</taxon>
        <taxon>Chordata</taxon>
        <taxon>Craniata</taxon>
        <taxon>Vertebrata</taxon>
        <taxon>Euteleostomi</taxon>
        <taxon>Actinopterygii</taxon>
        <taxon>Neopterygii</taxon>
        <taxon>Teleostei</taxon>
        <taxon>Ostariophysi</taxon>
        <taxon>Siluriformes</taxon>
        <taxon>Bagridae</taxon>
        <taxon>Hemibagrus</taxon>
    </lineage>
</organism>
<comment type="caution">
    <text evidence="10">The sequence shown here is derived from an EMBL/GenBank/DDBJ whole genome shotgun (WGS) entry which is preliminary data.</text>
</comment>
<evidence type="ECO:0000313" key="10">
    <source>
        <dbReference type="EMBL" id="KAG7332079.1"/>
    </source>
</evidence>
<dbReference type="PROSITE" id="PS50835">
    <property type="entry name" value="IG_LIKE"/>
    <property type="match status" value="1"/>
</dbReference>
<evidence type="ECO:0000256" key="8">
    <source>
        <dbReference type="SAM" id="SignalP"/>
    </source>
</evidence>
<dbReference type="InterPro" id="IPR007110">
    <property type="entry name" value="Ig-like_dom"/>
</dbReference>
<evidence type="ECO:0000259" key="9">
    <source>
        <dbReference type="PROSITE" id="PS50835"/>
    </source>
</evidence>
<keyword evidence="5" id="KW-0964">Secreted</keyword>
<dbReference type="Proteomes" id="UP000824219">
    <property type="component" value="Linkage Group LG05"/>
</dbReference>
<evidence type="ECO:0000256" key="5">
    <source>
        <dbReference type="ARBA" id="ARBA00022525"/>
    </source>
</evidence>
<dbReference type="OrthoDB" id="9949628at2759"/>
<name>A0A9D3P0V2_9TELE</name>
<dbReference type="SMART" id="SM00407">
    <property type="entry name" value="IGc1"/>
    <property type="match status" value="1"/>
</dbReference>
<sequence>MNMLLSVAVLVVLSASVFAKESPPKIQVYSRDPGVYDKENTLICHVSDFHPPDIEIKLTKNGVEIPNAKQTDLAFEKGWKFHLTKSVSFKPSSGEEYRCEVRHMQNRKTITWDPDM</sequence>
<dbReference type="Gene3D" id="2.60.40.10">
    <property type="entry name" value="Immunoglobulins"/>
    <property type="match status" value="1"/>
</dbReference>
<dbReference type="InterPro" id="IPR036179">
    <property type="entry name" value="Ig-like_dom_sf"/>
</dbReference>
<dbReference type="GO" id="GO:0002474">
    <property type="term" value="P:antigen processing and presentation of peptide antigen via MHC class I"/>
    <property type="evidence" value="ECO:0007669"/>
    <property type="project" value="UniProtKB-KW"/>
</dbReference>
<gene>
    <name evidence="10" type="ORF">KOW79_003913</name>
</gene>
<evidence type="ECO:0000256" key="7">
    <source>
        <dbReference type="ARBA" id="ARBA00023319"/>
    </source>
</evidence>
<dbReference type="Pfam" id="PF07654">
    <property type="entry name" value="C1-set"/>
    <property type="match status" value="1"/>
</dbReference>
<keyword evidence="6" id="KW-0391">Immunity</keyword>
<dbReference type="SUPFAM" id="SSF48726">
    <property type="entry name" value="Immunoglobulin"/>
    <property type="match status" value="1"/>
</dbReference>
<feature type="signal peptide" evidence="8">
    <location>
        <begin position="1"/>
        <end position="19"/>
    </location>
</feature>
<keyword evidence="7" id="KW-0393">Immunoglobulin domain</keyword>
<dbReference type="PROSITE" id="PS00290">
    <property type="entry name" value="IG_MHC"/>
    <property type="match status" value="1"/>
</dbReference>
<evidence type="ECO:0000256" key="2">
    <source>
        <dbReference type="ARBA" id="ARBA00009564"/>
    </source>
</evidence>
<reference evidence="10 11" key="1">
    <citation type="submission" date="2021-06" db="EMBL/GenBank/DDBJ databases">
        <title>Chromosome-level genome assembly of the red-tail catfish (Hemibagrus wyckioides).</title>
        <authorList>
            <person name="Shao F."/>
        </authorList>
    </citation>
    <scope>NUCLEOTIDE SEQUENCE [LARGE SCALE GENOMIC DNA]</scope>
    <source>
        <strain evidence="10">EC202008001</strain>
        <tissue evidence="10">Blood</tissue>
    </source>
</reference>
<feature type="chain" id="PRO_5038393699" description="Beta-2-microglobulin" evidence="8">
    <location>
        <begin position="20"/>
        <end position="116"/>
    </location>
</feature>
<dbReference type="InterPro" id="IPR050160">
    <property type="entry name" value="MHC/Immunoglobulin"/>
</dbReference>
<dbReference type="GO" id="GO:0005576">
    <property type="term" value="C:extracellular region"/>
    <property type="evidence" value="ECO:0007669"/>
    <property type="project" value="UniProtKB-SubCell"/>
</dbReference>
<comment type="subcellular location">
    <subcellularLocation>
        <location evidence="1">Secreted</location>
    </subcellularLocation>
</comment>
<dbReference type="EMBL" id="JAHKSW010000005">
    <property type="protein sequence ID" value="KAG7332079.1"/>
    <property type="molecule type" value="Genomic_DNA"/>
</dbReference>